<dbReference type="Gene3D" id="3.40.30.10">
    <property type="entry name" value="Glutaredoxin"/>
    <property type="match status" value="1"/>
</dbReference>
<dbReference type="InterPro" id="IPR036249">
    <property type="entry name" value="Thioredoxin-like_sf"/>
</dbReference>
<dbReference type="RefSeq" id="WP_152574056.1">
    <property type="nucleotide sequence ID" value="NZ_VIKU02000002.1"/>
</dbReference>
<dbReference type="InterPro" id="IPR024705">
    <property type="entry name" value="Ssp411"/>
</dbReference>
<dbReference type="GO" id="GO:0005975">
    <property type="term" value="P:carbohydrate metabolic process"/>
    <property type="evidence" value="ECO:0007669"/>
    <property type="project" value="InterPro"/>
</dbReference>
<dbReference type="SUPFAM" id="SSF48208">
    <property type="entry name" value="Six-hairpin glycosidases"/>
    <property type="match status" value="1"/>
</dbReference>
<proteinExistence type="predicted"/>
<comment type="caution">
    <text evidence="2">The sequence shown here is derived from an EMBL/GenBank/DDBJ whole genome shotgun (WGS) entry which is preliminary data.</text>
</comment>
<keyword evidence="3" id="KW-1185">Reference proteome</keyword>
<dbReference type="PANTHER" id="PTHR42899:SF1">
    <property type="entry name" value="SPERMATOGENESIS-ASSOCIATED PROTEIN 20"/>
    <property type="match status" value="1"/>
</dbReference>
<dbReference type="InterPro" id="IPR012341">
    <property type="entry name" value="6hp_glycosidase-like_sf"/>
</dbReference>
<name>A0A967ASI4_9FLAO</name>
<feature type="domain" description="Spermatogenesis-associated protein 20-like TRX" evidence="1">
    <location>
        <begin position="42"/>
        <end position="195"/>
    </location>
</feature>
<dbReference type="Pfam" id="PF03190">
    <property type="entry name" value="Thioredox_DsbH"/>
    <property type="match status" value="1"/>
</dbReference>
<accession>A0A967ASI4</accession>
<dbReference type="AlphaFoldDB" id="A0A967ASI4"/>
<dbReference type="Gene3D" id="1.50.10.10">
    <property type="match status" value="1"/>
</dbReference>
<reference evidence="2" key="1">
    <citation type="submission" date="2019-07" db="EMBL/GenBank/DDBJ databases">
        <authorList>
            <person name="De-Chao Zhang Q."/>
        </authorList>
    </citation>
    <scope>NUCLEOTIDE SEQUENCE</scope>
    <source>
        <strain evidence="2">TP-CH-4</strain>
    </source>
</reference>
<reference evidence="2" key="2">
    <citation type="submission" date="2020-03" db="EMBL/GenBank/DDBJ databases">
        <title>Flavobacteriaceae bacterium strain TP-CH-4, a member of the family Flavobacteriaceae isolated from a deep-sea seamount.</title>
        <authorList>
            <person name="Zhang D.-C."/>
        </authorList>
    </citation>
    <scope>NUCLEOTIDE SEQUENCE</scope>
    <source>
        <strain evidence="2">TP-CH-4</strain>
    </source>
</reference>
<dbReference type="PROSITE" id="PS51257">
    <property type="entry name" value="PROKAR_LIPOPROTEIN"/>
    <property type="match status" value="1"/>
</dbReference>
<dbReference type="CDD" id="cd02955">
    <property type="entry name" value="SSP411"/>
    <property type="match status" value="1"/>
</dbReference>
<evidence type="ECO:0000313" key="2">
    <source>
        <dbReference type="EMBL" id="NHF59556.1"/>
    </source>
</evidence>
<organism evidence="2 3">
    <name type="scientific">Pelagihabitans pacificus</name>
    <dbReference type="NCBI Taxonomy" id="2696054"/>
    <lineage>
        <taxon>Bacteria</taxon>
        <taxon>Pseudomonadati</taxon>
        <taxon>Bacteroidota</taxon>
        <taxon>Flavobacteriia</taxon>
        <taxon>Flavobacteriales</taxon>
        <taxon>Flavobacteriaceae</taxon>
        <taxon>Pelagihabitans</taxon>
    </lineage>
</organism>
<dbReference type="PANTHER" id="PTHR42899">
    <property type="entry name" value="SPERMATOGENESIS-ASSOCIATED PROTEIN 20"/>
    <property type="match status" value="1"/>
</dbReference>
<dbReference type="Proteomes" id="UP000707206">
    <property type="component" value="Unassembled WGS sequence"/>
</dbReference>
<evidence type="ECO:0000259" key="1">
    <source>
        <dbReference type="Pfam" id="PF03190"/>
    </source>
</evidence>
<dbReference type="EMBL" id="VIKU02000002">
    <property type="protein sequence ID" value="NHF59556.1"/>
    <property type="molecule type" value="Genomic_DNA"/>
</dbReference>
<dbReference type="Gene3D" id="1.50.10.20">
    <property type="match status" value="1"/>
</dbReference>
<evidence type="ECO:0000313" key="3">
    <source>
        <dbReference type="Proteomes" id="UP000707206"/>
    </source>
</evidence>
<sequence length="706" mass="80202">MHPIRFRSRKLLVLSFLVVLMSCQEKDVKQKGEKQGVRHQYTNALAEETSPYLLQHAHNPVDWRPWSEAALQEAEKENKLVLVSIGYSSCHWCHVMEEETFEDEEVAKIMNQNFINIKVDREERPDIDQVYMTALQLMNGTGGWPLNVITLPNGKPLYGGTYHTKDQWTQVLTKINELYHNDPAKAAEYSDMVAEGIAQANLVQPTSGFETLTTEVLRKSVANWRSFWDFEQGGDRGPQKFMLPSNLDFLLDYAILSDDDAAKAHVKNTLDKIVNGGIYDHIGGGLYRYSTDAQWKVPHFEKMLYDNAQAISLFSEAYAVFKEPAYKELVLETIAFLEREMKDKDGGYQAAIDADSEGEEGKFYLWDDAELKSVLGATYELFAAYYTIRPDTVWEDGNFVLHRSTSDKAFAREHDLSIEALGEAKKEWKKKLLEVRNKRVRPNSDDKIITSWNALLINAFVDAYKAFGQPEHLEKAKNVFTFLKKNNYKDGALVHSYKEGSKMREGFLEDYAFLIDASLQLYTAVYDRSYLDFAELLTQEVMEKFGDPSGMFRYNSDDDLIAKIIKTDDGVLPSPNAVMAHNLFRLGHILYDTDMVDASKGMLASMTESITEGAPSYARWAKLLMHHTAPFYEVAVVGRDAGELVAQLNKTHLPNTLVVATTVESELPLFKGRYAEEGTYIFVCQDTSCKLPVDTAEKAIGQIRNF</sequence>
<dbReference type="PIRSF" id="PIRSF006402">
    <property type="entry name" value="UCP006402_thioredoxin"/>
    <property type="match status" value="1"/>
</dbReference>
<gene>
    <name evidence="2" type="ORF">FK220_009410</name>
</gene>
<dbReference type="InterPro" id="IPR004879">
    <property type="entry name" value="Ssp411-like_TRX"/>
</dbReference>
<dbReference type="SUPFAM" id="SSF52833">
    <property type="entry name" value="Thioredoxin-like"/>
    <property type="match status" value="1"/>
</dbReference>
<dbReference type="InterPro" id="IPR008928">
    <property type="entry name" value="6-hairpin_glycosidase_sf"/>
</dbReference>
<protein>
    <submittedName>
        <fullName evidence="2">Thioredoxin domain-containing protein</fullName>
    </submittedName>
</protein>